<evidence type="ECO:0000313" key="3">
    <source>
        <dbReference type="Proteomes" id="UP000092460"/>
    </source>
</evidence>
<name>A0A1B0C4H8_9MUSC</name>
<proteinExistence type="predicted"/>
<accession>A0A1B0C4H8</accession>
<dbReference type="VEuPathDB" id="VectorBase:GPPI048906"/>
<feature type="transmembrane region" description="Helical" evidence="1">
    <location>
        <begin position="51"/>
        <end position="70"/>
    </location>
</feature>
<dbReference type="EMBL" id="JXJN01025490">
    <property type="status" value="NOT_ANNOTATED_CDS"/>
    <property type="molecule type" value="Genomic_DNA"/>
</dbReference>
<keyword evidence="1" id="KW-1133">Transmembrane helix</keyword>
<evidence type="ECO:0000256" key="1">
    <source>
        <dbReference type="SAM" id="Phobius"/>
    </source>
</evidence>
<protein>
    <submittedName>
        <fullName evidence="2">Uncharacterized protein</fullName>
    </submittedName>
</protein>
<dbReference type="EnsemblMetazoa" id="GPPI048906-RA">
    <property type="protein sequence ID" value="GPPI048906-PA"/>
    <property type="gene ID" value="GPPI048906"/>
</dbReference>
<keyword evidence="1" id="KW-0812">Transmembrane</keyword>
<feature type="transmembrane region" description="Helical" evidence="1">
    <location>
        <begin position="109"/>
        <end position="126"/>
    </location>
</feature>
<feature type="transmembrane region" description="Helical" evidence="1">
    <location>
        <begin position="82"/>
        <end position="103"/>
    </location>
</feature>
<organism evidence="2 3">
    <name type="scientific">Glossina palpalis gambiensis</name>
    <dbReference type="NCBI Taxonomy" id="67801"/>
    <lineage>
        <taxon>Eukaryota</taxon>
        <taxon>Metazoa</taxon>
        <taxon>Ecdysozoa</taxon>
        <taxon>Arthropoda</taxon>
        <taxon>Hexapoda</taxon>
        <taxon>Insecta</taxon>
        <taxon>Pterygota</taxon>
        <taxon>Neoptera</taxon>
        <taxon>Endopterygota</taxon>
        <taxon>Diptera</taxon>
        <taxon>Brachycera</taxon>
        <taxon>Muscomorpha</taxon>
        <taxon>Hippoboscoidea</taxon>
        <taxon>Glossinidae</taxon>
        <taxon>Glossina</taxon>
    </lineage>
</organism>
<keyword evidence="1" id="KW-0472">Membrane</keyword>
<dbReference type="Proteomes" id="UP000092460">
    <property type="component" value="Unassembled WGS sequence"/>
</dbReference>
<reference evidence="3" key="1">
    <citation type="submission" date="2015-01" db="EMBL/GenBank/DDBJ databases">
        <authorList>
            <person name="Aksoy S."/>
            <person name="Warren W."/>
            <person name="Wilson R.K."/>
        </authorList>
    </citation>
    <scope>NUCLEOTIDE SEQUENCE [LARGE SCALE GENOMIC DNA]</scope>
    <source>
        <strain evidence="3">IAEA</strain>
    </source>
</reference>
<dbReference type="STRING" id="67801.A0A1B0C4H8"/>
<sequence>MNSLEGVELKALVGFCILQKLSWQVSFYLLLPIPVMTLALRNETQGPTPLTFGWTLIKLISLEFLLHAALSQNNGKTTTWNFYIKTIMILILAVFPLLTPSVGNTDNRLFLLGFLFTISRSILVKCKLTLADKLAAGIALLNAIFCVHNHVNNQELPECHLGRKQPLISWFVHLLNLCHESESKRKSTNQKLEFRLILVFFSVRRRIIIYFHFIFYFIYFIYPLILEIQLNK</sequence>
<reference evidence="2" key="2">
    <citation type="submission" date="2020-05" db="UniProtKB">
        <authorList>
            <consortium name="EnsemblMetazoa"/>
        </authorList>
    </citation>
    <scope>IDENTIFICATION</scope>
    <source>
        <strain evidence="2">IAEA</strain>
    </source>
</reference>
<keyword evidence="3" id="KW-1185">Reference proteome</keyword>
<dbReference type="AlphaFoldDB" id="A0A1B0C4H8"/>
<evidence type="ECO:0000313" key="2">
    <source>
        <dbReference type="EnsemblMetazoa" id="GPPI048906-PA"/>
    </source>
</evidence>
<feature type="transmembrane region" description="Helical" evidence="1">
    <location>
        <begin position="207"/>
        <end position="226"/>
    </location>
</feature>